<dbReference type="InterPro" id="IPR030934">
    <property type="entry name" value="Intein_C"/>
</dbReference>
<dbReference type="Gene3D" id="2.170.16.10">
    <property type="entry name" value="Hedgehog/Intein (Hint) domain"/>
    <property type="match status" value="1"/>
</dbReference>
<reference evidence="1" key="1">
    <citation type="journal article" date="2014" name="Front. Microbiol.">
        <title>High frequency of phylogenetically diverse reductive dehalogenase-homologous genes in deep subseafloor sedimentary metagenomes.</title>
        <authorList>
            <person name="Kawai M."/>
            <person name="Futagami T."/>
            <person name="Toyoda A."/>
            <person name="Takaki Y."/>
            <person name="Nishi S."/>
            <person name="Hori S."/>
            <person name="Arai W."/>
            <person name="Tsubouchi T."/>
            <person name="Morono Y."/>
            <person name="Uchiyama I."/>
            <person name="Ito T."/>
            <person name="Fujiyama A."/>
            <person name="Inagaki F."/>
            <person name="Takami H."/>
        </authorList>
    </citation>
    <scope>NUCLEOTIDE SEQUENCE</scope>
    <source>
        <strain evidence="1">Expedition CK06-06</strain>
    </source>
</reference>
<dbReference type="AlphaFoldDB" id="X0UP34"/>
<organism evidence="1">
    <name type="scientific">marine sediment metagenome</name>
    <dbReference type="NCBI Taxonomy" id="412755"/>
    <lineage>
        <taxon>unclassified sequences</taxon>
        <taxon>metagenomes</taxon>
        <taxon>ecological metagenomes</taxon>
    </lineage>
</organism>
<dbReference type="PANTHER" id="PTHR30244:SF34">
    <property type="entry name" value="DTDP-4-AMINO-4,6-DIDEOXYGALACTOSE TRANSAMINASE"/>
    <property type="match status" value="1"/>
</dbReference>
<proteinExistence type="predicted"/>
<dbReference type="InterPro" id="IPR015424">
    <property type="entry name" value="PyrdxlP-dep_Trfase"/>
</dbReference>
<accession>X0UP34</accession>
<sequence length="265" mass="30108">RRKLLTYLSNKKVLNKNLECLLKSDLAFLKIRKIKSVHPSTDFLYDLSMQDENFVGGFGGICLHNTMLATATALQLHGAKPVFVDVERDTLCIDFEDFKRKSGMAKALMLVSINGRYPSHVDEIIEYCKDKNIIIIEDAAQSLGSFHNGKHVGTLGDVGSFSFSMPKIITMGGGGCLITNNKEIYDQIQMIKNFGRRKGGGHDHEIMGFNFKFNDLQATIGIEQMKKLGKRATRKKEMYWFYEHYLRDVKGIQLIDTNLKETTPW</sequence>
<gene>
    <name evidence="1" type="ORF">S01H1_42522</name>
</gene>
<dbReference type="Pfam" id="PF01041">
    <property type="entry name" value="DegT_DnrJ_EryC1"/>
    <property type="match status" value="1"/>
</dbReference>
<dbReference type="SUPFAM" id="SSF53383">
    <property type="entry name" value="PLP-dependent transferases"/>
    <property type="match status" value="1"/>
</dbReference>
<evidence type="ECO:0000313" key="1">
    <source>
        <dbReference type="EMBL" id="GAG07440.1"/>
    </source>
</evidence>
<comment type="caution">
    <text evidence="1">The sequence shown here is derived from an EMBL/GenBank/DDBJ whole genome shotgun (WGS) entry which is preliminary data.</text>
</comment>
<dbReference type="GO" id="GO:0030170">
    <property type="term" value="F:pyridoxal phosphate binding"/>
    <property type="evidence" value="ECO:0007669"/>
    <property type="project" value="TreeGrafter"/>
</dbReference>
<dbReference type="InterPro" id="IPR015421">
    <property type="entry name" value="PyrdxlP-dep_Trfase_major"/>
</dbReference>
<dbReference type="InterPro" id="IPR000653">
    <property type="entry name" value="DegT/StrS_aminotransferase"/>
</dbReference>
<dbReference type="EMBL" id="BARS01027047">
    <property type="protein sequence ID" value="GAG07440.1"/>
    <property type="molecule type" value="Genomic_DNA"/>
</dbReference>
<dbReference type="GO" id="GO:0000271">
    <property type="term" value="P:polysaccharide biosynthetic process"/>
    <property type="evidence" value="ECO:0007669"/>
    <property type="project" value="TreeGrafter"/>
</dbReference>
<dbReference type="Gene3D" id="3.40.640.10">
    <property type="entry name" value="Type I PLP-dependent aspartate aminotransferase-like (Major domain)"/>
    <property type="match status" value="1"/>
</dbReference>
<name>X0UP34_9ZZZZ</name>
<feature type="non-terminal residue" evidence="1">
    <location>
        <position position="265"/>
    </location>
</feature>
<dbReference type="GO" id="GO:0008483">
    <property type="term" value="F:transaminase activity"/>
    <property type="evidence" value="ECO:0007669"/>
    <property type="project" value="TreeGrafter"/>
</dbReference>
<protein>
    <submittedName>
        <fullName evidence="1">Uncharacterized protein</fullName>
    </submittedName>
</protein>
<feature type="non-terminal residue" evidence="1">
    <location>
        <position position="1"/>
    </location>
</feature>
<dbReference type="PROSITE" id="PS50818">
    <property type="entry name" value="INTEIN_C_TER"/>
    <property type="match status" value="1"/>
</dbReference>
<dbReference type="PANTHER" id="PTHR30244">
    <property type="entry name" value="TRANSAMINASE"/>
    <property type="match status" value="1"/>
</dbReference>